<dbReference type="InterPro" id="IPR029526">
    <property type="entry name" value="PGBD"/>
</dbReference>
<dbReference type="AlphaFoldDB" id="A0A6V7HKQ0"/>
<evidence type="ECO:0000259" key="1">
    <source>
        <dbReference type="Pfam" id="PF13843"/>
    </source>
</evidence>
<evidence type="ECO:0000313" key="2">
    <source>
        <dbReference type="EMBL" id="CAD1480567.1"/>
    </source>
</evidence>
<keyword evidence="3" id="KW-1185">Reference proteome</keyword>
<accession>A0A6V7HKQ0</accession>
<sequence>GNQPNITAFTGVGGVDINNIELQNCHTVEDFYALLVTEMLQRISDQRNMYAVQKRSTGASVRIDRWVPANKKEIKSLFGLIIWMGLIKYPCITLFNWSMDPIYYHPFPHKVMSRNRFQIFLRMLHFANNETADVTNRLWKIQPIIDELNENFKQYYHPTELICIDESMIPFRGRIIFRQYMKQKRHRCGIKIFKLSCGLGYTYSFRVYSGKTFDAMNTTPTNTVMNLCEDIFHKGHTLCTDNCAITLSKDGITILKWREKRDVLLLSTKHSIEMETVRTNIKIVNKPKIVIDYNAGKKSIDLSDQMAAYNNPLQKSMKWYRKLSFEN</sequence>
<organism evidence="2 3">
    <name type="scientific">Heterotrigona itama</name>
    <dbReference type="NCBI Taxonomy" id="395501"/>
    <lineage>
        <taxon>Eukaryota</taxon>
        <taxon>Metazoa</taxon>
        <taxon>Ecdysozoa</taxon>
        <taxon>Arthropoda</taxon>
        <taxon>Hexapoda</taxon>
        <taxon>Insecta</taxon>
        <taxon>Pterygota</taxon>
        <taxon>Neoptera</taxon>
        <taxon>Endopterygota</taxon>
        <taxon>Hymenoptera</taxon>
        <taxon>Apocrita</taxon>
        <taxon>Aculeata</taxon>
        <taxon>Apoidea</taxon>
        <taxon>Anthophila</taxon>
        <taxon>Apidae</taxon>
        <taxon>Heterotrigona</taxon>
    </lineage>
</organism>
<dbReference type="PANTHER" id="PTHR46599:SF3">
    <property type="entry name" value="PIGGYBAC TRANSPOSABLE ELEMENT-DERIVED PROTEIN 4"/>
    <property type="match status" value="1"/>
</dbReference>
<dbReference type="Pfam" id="PF13843">
    <property type="entry name" value="DDE_Tnp_1_7"/>
    <property type="match status" value="2"/>
</dbReference>
<feature type="non-terminal residue" evidence="2">
    <location>
        <position position="1"/>
    </location>
</feature>
<feature type="domain" description="PiggyBac transposable element-derived protein" evidence="1">
    <location>
        <begin position="31"/>
        <end position="245"/>
    </location>
</feature>
<feature type="domain" description="PiggyBac transposable element-derived protein" evidence="1">
    <location>
        <begin position="250"/>
        <end position="323"/>
    </location>
</feature>
<dbReference type="PANTHER" id="PTHR46599">
    <property type="entry name" value="PIGGYBAC TRANSPOSABLE ELEMENT-DERIVED PROTEIN 4"/>
    <property type="match status" value="1"/>
</dbReference>
<comment type="caution">
    <text evidence="2">The sequence shown here is derived from an EMBL/GenBank/DDBJ whole genome shotgun (WGS) entry which is preliminary data.</text>
</comment>
<feature type="non-terminal residue" evidence="2">
    <location>
        <position position="327"/>
    </location>
</feature>
<evidence type="ECO:0000313" key="3">
    <source>
        <dbReference type="Proteomes" id="UP000752696"/>
    </source>
</evidence>
<proteinExistence type="predicted"/>
<dbReference type="EMBL" id="CAJDYZ010012187">
    <property type="protein sequence ID" value="CAD1480567.1"/>
    <property type="molecule type" value="Genomic_DNA"/>
</dbReference>
<reference evidence="2" key="1">
    <citation type="submission" date="2020-07" db="EMBL/GenBank/DDBJ databases">
        <authorList>
            <person name="Nazaruddin N."/>
        </authorList>
    </citation>
    <scope>NUCLEOTIDE SEQUENCE</scope>
</reference>
<protein>
    <recommendedName>
        <fullName evidence="1">PiggyBac transposable element-derived protein domain-containing protein</fullName>
    </recommendedName>
</protein>
<gene>
    <name evidence="2" type="ORF">MHI_LOCUS948110</name>
</gene>
<dbReference type="Proteomes" id="UP000752696">
    <property type="component" value="Unassembled WGS sequence"/>
</dbReference>
<name>A0A6V7HKQ0_9HYME</name>
<dbReference type="OrthoDB" id="7694983at2759"/>